<dbReference type="AlphaFoldDB" id="A0A372NSE1"/>
<dbReference type="RefSeq" id="WP_117391876.1">
    <property type="nucleotide sequence ID" value="NZ_QWDC01000002.1"/>
</dbReference>
<reference evidence="2 3" key="1">
    <citation type="submission" date="2018-08" db="EMBL/GenBank/DDBJ databases">
        <title>Mucilaginibacter sp. MYSH2.</title>
        <authorList>
            <person name="Seo T."/>
        </authorList>
    </citation>
    <scope>NUCLEOTIDE SEQUENCE [LARGE SCALE GENOMIC DNA]</scope>
    <source>
        <strain evidence="2 3">MYSH2</strain>
    </source>
</reference>
<gene>
    <name evidence="2" type="ORF">D0C36_12035</name>
</gene>
<keyword evidence="3" id="KW-1185">Reference proteome</keyword>
<comment type="caution">
    <text evidence="2">The sequence shown here is derived from an EMBL/GenBank/DDBJ whole genome shotgun (WGS) entry which is preliminary data.</text>
</comment>
<dbReference type="OrthoDB" id="9153272at2"/>
<organism evidence="2 3">
    <name type="scientific">Mucilaginibacter conchicola</name>
    <dbReference type="NCBI Taxonomy" id="2303333"/>
    <lineage>
        <taxon>Bacteria</taxon>
        <taxon>Pseudomonadati</taxon>
        <taxon>Bacteroidota</taxon>
        <taxon>Sphingobacteriia</taxon>
        <taxon>Sphingobacteriales</taxon>
        <taxon>Sphingobacteriaceae</taxon>
        <taxon>Mucilaginibacter</taxon>
    </lineage>
</organism>
<proteinExistence type="predicted"/>
<evidence type="ECO:0000313" key="3">
    <source>
        <dbReference type="Proteomes" id="UP000264217"/>
    </source>
</evidence>
<dbReference type="Pfam" id="PF18737">
    <property type="entry name" value="HEPN_MAE_28990"/>
    <property type="match status" value="1"/>
</dbReference>
<evidence type="ECO:0000259" key="1">
    <source>
        <dbReference type="Pfam" id="PF18737"/>
    </source>
</evidence>
<dbReference type="Proteomes" id="UP000264217">
    <property type="component" value="Unassembled WGS sequence"/>
</dbReference>
<feature type="domain" description="MAE-28990/MAE-18760-like HEPN" evidence="1">
    <location>
        <begin position="10"/>
        <end position="216"/>
    </location>
</feature>
<protein>
    <recommendedName>
        <fullName evidence="1">MAE-28990/MAE-18760-like HEPN domain-containing protein</fullName>
    </recommendedName>
</protein>
<evidence type="ECO:0000313" key="2">
    <source>
        <dbReference type="EMBL" id="RFZ92165.1"/>
    </source>
</evidence>
<accession>A0A372NSE1</accession>
<name>A0A372NSE1_9SPHI</name>
<dbReference type="InterPro" id="IPR040788">
    <property type="entry name" value="HEPN_MAE_28990"/>
</dbReference>
<sequence>MYDDLKLNTTQRIVEIREIIEFVRPQLPSAPKGIPRHLNTLKGLVYVQLYGLIEYVAIQLVSQTIEHINSAKLKITELKPSLYSLALHQNLESLNNANRAKWDKRHEVFNHLLLNSEVAIEGHLFPTDGKNIQAPQLQSICNVFNISKPYSHDIKFQSALKEIVGHRINIAHGNLTAAEVGAGVEINRLESRLNETSAFCSYLIDVFDNYSTGEEYKV</sequence>
<dbReference type="EMBL" id="QWDC01000002">
    <property type="protein sequence ID" value="RFZ92165.1"/>
    <property type="molecule type" value="Genomic_DNA"/>
</dbReference>